<gene>
    <name evidence="4" type="ORF">AB0I48_03765</name>
</gene>
<keyword evidence="1 2" id="KW-0238">DNA-binding</keyword>
<dbReference type="PANTHER" id="PTHR43479">
    <property type="entry name" value="ACREF/ENVCD OPERON REPRESSOR-RELATED"/>
    <property type="match status" value="1"/>
</dbReference>
<dbReference type="PRINTS" id="PR00455">
    <property type="entry name" value="HTHTETR"/>
</dbReference>
<protein>
    <submittedName>
        <fullName evidence="4">TetR/AcrR family transcriptional regulator</fullName>
    </submittedName>
</protein>
<dbReference type="Gene3D" id="1.10.357.10">
    <property type="entry name" value="Tetracycline Repressor, domain 2"/>
    <property type="match status" value="1"/>
</dbReference>
<keyword evidence="5" id="KW-1185">Reference proteome</keyword>
<feature type="DNA-binding region" description="H-T-H motif" evidence="2">
    <location>
        <begin position="33"/>
        <end position="52"/>
    </location>
</feature>
<dbReference type="Pfam" id="PF00440">
    <property type="entry name" value="TetR_N"/>
    <property type="match status" value="1"/>
</dbReference>
<reference evidence="4 5" key="1">
    <citation type="submission" date="2024-06" db="EMBL/GenBank/DDBJ databases">
        <title>The Natural Products Discovery Center: Release of the First 8490 Sequenced Strains for Exploring Actinobacteria Biosynthetic Diversity.</title>
        <authorList>
            <person name="Kalkreuter E."/>
            <person name="Kautsar S.A."/>
            <person name="Yang D."/>
            <person name="Bader C.D."/>
            <person name="Teijaro C.N."/>
            <person name="Fluegel L."/>
            <person name="Davis C.M."/>
            <person name="Simpson J.R."/>
            <person name="Lauterbach L."/>
            <person name="Steele A.D."/>
            <person name="Gui C."/>
            <person name="Meng S."/>
            <person name="Li G."/>
            <person name="Viehrig K."/>
            <person name="Ye F."/>
            <person name="Su P."/>
            <person name="Kiefer A.F."/>
            <person name="Nichols A."/>
            <person name="Cepeda A.J."/>
            <person name="Yan W."/>
            <person name="Fan B."/>
            <person name="Jiang Y."/>
            <person name="Adhikari A."/>
            <person name="Zheng C.-J."/>
            <person name="Schuster L."/>
            <person name="Cowan T.M."/>
            <person name="Smanski M.J."/>
            <person name="Chevrette M.G."/>
            <person name="De Carvalho L.P.S."/>
            <person name="Shen B."/>
        </authorList>
    </citation>
    <scope>NUCLEOTIDE SEQUENCE [LARGE SCALE GENOMIC DNA]</scope>
    <source>
        <strain evidence="4 5">NPDC050403</strain>
    </source>
</reference>
<organism evidence="4 5">
    <name type="scientific">Nocardia aurea</name>
    <dbReference type="NCBI Taxonomy" id="2144174"/>
    <lineage>
        <taxon>Bacteria</taxon>
        <taxon>Bacillati</taxon>
        <taxon>Actinomycetota</taxon>
        <taxon>Actinomycetes</taxon>
        <taxon>Mycobacteriales</taxon>
        <taxon>Nocardiaceae</taxon>
        <taxon>Nocardia</taxon>
    </lineage>
</organism>
<name>A0ABV3FMN1_9NOCA</name>
<dbReference type="InterPro" id="IPR009057">
    <property type="entry name" value="Homeodomain-like_sf"/>
</dbReference>
<accession>A0ABV3FMN1</accession>
<evidence type="ECO:0000256" key="2">
    <source>
        <dbReference type="PROSITE-ProRule" id="PRU00335"/>
    </source>
</evidence>
<dbReference type="EMBL" id="JBFAKC010000002">
    <property type="protein sequence ID" value="MEV0706661.1"/>
    <property type="molecule type" value="Genomic_DNA"/>
</dbReference>
<evidence type="ECO:0000313" key="4">
    <source>
        <dbReference type="EMBL" id="MEV0706661.1"/>
    </source>
</evidence>
<evidence type="ECO:0000256" key="1">
    <source>
        <dbReference type="ARBA" id="ARBA00023125"/>
    </source>
</evidence>
<dbReference type="SUPFAM" id="SSF46689">
    <property type="entry name" value="Homeodomain-like"/>
    <property type="match status" value="1"/>
</dbReference>
<dbReference type="Proteomes" id="UP001551695">
    <property type="component" value="Unassembled WGS sequence"/>
</dbReference>
<sequence>MNKGNDRRVRRTRNALHQALIELMIERGYERISVSDILDRADVGRSTFYAHFRDKDDLLLVSSTEYLRATIMAARPDPDDPFAPPLSAPLAPVYTLFQLAAENPEVYRALLGRKANAVLLRATRGMVAKILVERLTDTFDVEEEALSAPVNFLSWGIVGLLGMIADSDPPLAAPDAYRQVEALVAPGLEDLVRGGATAGADRSTG</sequence>
<dbReference type="RefSeq" id="WP_357780050.1">
    <property type="nucleotide sequence ID" value="NZ_JBFAKC010000002.1"/>
</dbReference>
<evidence type="ECO:0000313" key="5">
    <source>
        <dbReference type="Proteomes" id="UP001551695"/>
    </source>
</evidence>
<dbReference type="InterPro" id="IPR050624">
    <property type="entry name" value="HTH-type_Tx_Regulator"/>
</dbReference>
<evidence type="ECO:0000259" key="3">
    <source>
        <dbReference type="PROSITE" id="PS50977"/>
    </source>
</evidence>
<dbReference type="InterPro" id="IPR001647">
    <property type="entry name" value="HTH_TetR"/>
</dbReference>
<proteinExistence type="predicted"/>
<dbReference type="PROSITE" id="PS50977">
    <property type="entry name" value="HTH_TETR_2"/>
    <property type="match status" value="1"/>
</dbReference>
<comment type="caution">
    <text evidence="4">The sequence shown here is derived from an EMBL/GenBank/DDBJ whole genome shotgun (WGS) entry which is preliminary data.</text>
</comment>
<dbReference type="PANTHER" id="PTHR43479:SF7">
    <property type="entry name" value="TETR-FAMILY TRANSCRIPTIONAL REGULATOR"/>
    <property type="match status" value="1"/>
</dbReference>
<feature type="domain" description="HTH tetR-type" evidence="3">
    <location>
        <begin position="10"/>
        <end position="70"/>
    </location>
</feature>